<evidence type="ECO:0000313" key="2">
    <source>
        <dbReference type="EMBL" id="VDS10769.1"/>
    </source>
</evidence>
<dbReference type="OrthoDB" id="5291101at2"/>
<name>A0A3S4EUM3_9RHOB</name>
<dbReference type="EMBL" id="UZWE01000079">
    <property type="protein sequence ID" value="VDS10769.1"/>
    <property type="molecule type" value="Genomic_DNA"/>
</dbReference>
<dbReference type="SUPFAM" id="SSF53448">
    <property type="entry name" value="Nucleotide-diphospho-sugar transferases"/>
    <property type="match status" value="1"/>
</dbReference>
<organism evidence="2 3">
    <name type="scientific">Paracoccus haematequi</name>
    <dbReference type="NCBI Taxonomy" id="2491866"/>
    <lineage>
        <taxon>Bacteria</taxon>
        <taxon>Pseudomonadati</taxon>
        <taxon>Pseudomonadota</taxon>
        <taxon>Alphaproteobacteria</taxon>
        <taxon>Rhodobacterales</taxon>
        <taxon>Paracoccaceae</taxon>
        <taxon>Paracoccus</taxon>
    </lineage>
</organism>
<accession>A0A3S4EUM3</accession>
<reference evidence="2 3" key="1">
    <citation type="submission" date="2018-12" db="EMBL/GenBank/DDBJ databases">
        <authorList>
            <person name="Criscuolo A."/>
        </authorList>
    </citation>
    <scope>NUCLEOTIDE SEQUENCE [LARGE SCALE GENOMIC DNA]</scope>
    <source>
        <strain evidence="2">ACIP1116241</strain>
    </source>
</reference>
<dbReference type="InterPro" id="IPR050256">
    <property type="entry name" value="Glycosyltransferase_2"/>
</dbReference>
<dbReference type="InterPro" id="IPR001173">
    <property type="entry name" value="Glyco_trans_2-like"/>
</dbReference>
<keyword evidence="3" id="KW-1185">Reference proteome</keyword>
<dbReference type="PANTHER" id="PTHR48090">
    <property type="entry name" value="UNDECAPRENYL-PHOSPHATE 4-DEOXY-4-FORMAMIDO-L-ARABINOSE TRANSFERASE-RELATED"/>
    <property type="match status" value="1"/>
</dbReference>
<keyword evidence="2" id="KW-0808">Transferase</keyword>
<sequence>MRRNPARIGLLSGRGTMTDTDLTIVIPVFNAVAHLDDLNETIRSIPGLRIQAIYVDDGSTDGSDARIRNLALDCADTLALFQPVNAGAGQARNLGWNHARGRYVLFFDADDRLHGDVIAPTIARMDAEPDLDVAVLAYRSERQDIAHSTGMLPKDSAAFEALLKGAPDACGSPEDFARLLVVTNYPWNKIMRTARYRQTGLRFGATRVNNDILGHWHALMYPRRILLSRAEICTHVVHPGGSNLTNQQGVLRLQMFDALDELYDLLLSEPDLRRQYAHFFWGFVLTLYKWARDKIAPEARSRYNRRMDDLIARIDLVDFARMRNGRAPGVASELSDILLNR</sequence>
<dbReference type="AlphaFoldDB" id="A0A3S4EUM3"/>
<dbReference type="Pfam" id="PF00535">
    <property type="entry name" value="Glycos_transf_2"/>
    <property type="match status" value="1"/>
</dbReference>
<evidence type="ECO:0000259" key="1">
    <source>
        <dbReference type="Pfam" id="PF00535"/>
    </source>
</evidence>
<dbReference type="CDD" id="cd00761">
    <property type="entry name" value="Glyco_tranf_GTA_type"/>
    <property type="match status" value="1"/>
</dbReference>
<feature type="domain" description="Glycosyltransferase 2-like" evidence="1">
    <location>
        <begin position="23"/>
        <end position="149"/>
    </location>
</feature>
<dbReference type="GO" id="GO:0016757">
    <property type="term" value="F:glycosyltransferase activity"/>
    <property type="evidence" value="ECO:0007669"/>
    <property type="project" value="UniProtKB-KW"/>
</dbReference>
<dbReference type="InterPro" id="IPR029044">
    <property type="entry name" value="Nucleotide-diphossugar_trans"/>
</dbReference>
<keyword evidence="2" id="KW-0328">Glycosyltransferase</keyword>
<evidence type="ECO:0000313" key="3">
    <source>
        <dbReference type="Proteomes" id="UP000270743"/>
    </source>
</evidence>
<dbReference type="EC" id="2.4.-.-" evidence="2"/>
<proteinExistence type="predicted"/>
<protein>
    <submittedName>
        <fullName evidence="2">Glycosyltransferase EpsH</fullName>
        <ecNumber evidence="2">2.4.-.-</ecNumber>
    </submittedName>
</protein>
<gene>
    <name evidence="2" type="primary">epsH_2</name>
    <name evidence="2" type="ORF">PARHAE_03988</name>
</gene>
<dbReference type="Proteomes" id="UP000270743">
    <property type="component" value="Unassembled WGS sequence"/>
</dbReference>
<dbReference type="Gene3D" id="3.90.550.10">
    <property type="entry name" value="Spore Coat Polysaccharide Biosynthesis Protein SpsA, Chain A"/>
    <property type="match status" value="1"/>
</dbReference>